<evidence type="ECO:0000256" key="6">
    <source>
        <dbReference type="SAM" id="MobiDB-lite"/>
    </source>
</evidence>
<dbReference type="EMBL" id="JAZAVJ010000161">
    <property type="protein sequence ID" value="KAK7409145.1"/>
    <property type="molecule type" value="Genomic_DNA"/>
</dbReference>
<evidence type="ECO:0000256" key="2">
    <source>
        <dbReference type="ARBA" id="ARBA00022630"/>
    </source>
</evidence>
<keyword evidence="5" id="KW-0503">Monooxygenase</keyword>
<dbReference type="PANTHER" id="PTHR47178">
    <property type="entry name" value="MONOOXYGENASE, FAD-BINDING"/>
    <property type="match status" value="1"/>
</dbReference>
<comment type="caution">
    <text evidence="7">The sequence shown here is derived from an EMBL/GenBank/DDBJ whole genome shotgun (WGS) entry which is preliminary data.</text>
</comment>
<feature type="compositionally biased region" description="Low complexity" evidence="6">
    <location>
        <begin position="318"/>
        <end position="335"/>
    </location>
</feature>
<sequence length="686" mass="76923">MANQTTASPELPVLIIGAGISGLVLAQRLRREGIPSRVFERDADLTTRGVGWGLTLHWSLPALRELLPDNLVQRLPDAYVERAAVETGASSAFPFFNLTTGEMTATTPKAPESQRIRVTRERLRQLLATEIEIEAVETQSDSLDVYVWDPYLKTMSRIRDIAKAIRTLGRDPQYNHREATIERKDLAVERGGEFGWKEDTAAENENLAVEQVDAIVDEEHVTAKHEYATIVNAHPALSEQVVTDTAQRFTGDSKAVAGRMLESSDGKDGTSFLVTTSVFLKEEDQATLNELCQLQANWIISEPRPCLQPATSTESDPRSSGRLSPGRRSPGRRPSGPLPSPFVNTFRALDVPRDKSKADLQAILEDCGISEESVHILSLAPTSPEKACATFAIREPSLQEWRKLNVQLPDGIRVDEDFLGITPLYDAPENKAVVDIIAIPGLGSKPIWTFRPPGQQQIWLRDFLPRDIPNCRVLLYGYESRVPESDDTSRIKETSDYMYHYIHVFRRCTQMLHDISKMAESGQDQDILRSFVGFMFFGVPNNGLVNSVLHDMSHGYPNQELIREVVIEPNAQIPEKLSRLNDDFADIVTKLESSRKRTVGRACFHEKHISPTAVKQEDGKWKREGPKVLMVNKESASQPLLRCAATPIESDHYKLAKFCPGQIEYKIVADKLEEWIKSRGKAWGKH</sequence>
<comment type="cofactor">
    <cofactor evidence="1">
        <name>FAD</name>
        <dbReference type="ChEBI" id="CHEBI:57692"/>
    </cofactor>
</comment>
<gene>
    <name evidence="7" type="ORF">QQX98_008695</name>
</gene>
<dbReference type="InterPro" id="IPR036188">
    <property type="entry name" value="FAD/NAD-bd_sf"/>
</dbReference>
<keyword evidence="3" id="KW-0274">FAD</keyword>
<name>A0ABR1GUJ0_9HYPO</name>
<dbReference type="Pfam" id="PF13450">
    <property type="entry name" value="NAD_binding_8"/>
    <property type="match status" value="1"/>
</dbReference>
<evidence type="ECO:0000313" key="7">
    <source>
        <dbReference type="EMBL" id="KAK7409145.1"/>
    </source>
</evidence>
<accession>A0ABR1GUJ0</accession>
<dbReference type="Proteomes" id="UP001498476">
    <property type="component" value="Unassembled WGS sequence"/>
</dbReference>
<evidence type="ECO:0000256" key="3">
    <source>
        <dbReference type="ARBA" id="ARBA00022827"/>
    </source>
</evidence>
<feature type="region of interest" description="Disordered" evidence="6">
    <location>
        <begin position="306"/>
        <end position="343"/>
    </location>
</feature>
<evidence type="ECO:0000313" key="8">
    <source>
        <dbReference type="Proteomes" id="UP001498476"/>
    </source>
</evidence>
<evidence type="ECO:0000256" key="4">
    <source>
        <dbReference type="ARBA" id="ARBA00023002"/>
    </source>
</evidence>
<dbReference type="Gene3D" id="3.50.50.60">
    <property type="entry name" value="FAD/NAD(P)-binding domain"/>
    <property type="match status" value="1"/>
</dbReference>
<proteinExistence type="predicted"/>
<keyword evidence="4" id="KW-0560">Oxidoreductase</keyword>
<reference evidence="7 8" key="1">
    <citation type="journal article" date="2025" name="Microbiol. Resour. Announc.">
        <title>Draft genome sequences for Neonectria magnoliae and Neonectria punicea, canker pathogens of Liriodendron tulipifera and Acer saccharum in West Virginia.</title>
        <authorList>
            <person name="Petronek H.M."/>
            <person name="Kasson M.T."/>
            <person name="Metheny A.M."/>
            <person name="Stauder C.M."/>
            <person name="Lovett B."/>
            <person name="Lynch S.C."/>
            <person name="Garnas J.R."/>
            <person name="Kasson L.R."/>
            <person name="Stajich J.E."/>
        </authorList>
    </citation>
    <scope>NUCLEOTIDE SEQUENCE [LARGE SCALE GENOMIC DNA]</scope>
    <source>
        <strain evidence="7 8">NRRL 64653</strain>
    </source>
</reference>
<keyword evidence="2" id="KW-0285">Flavoprotein</keyword>
<evidence type="ECO:0000256" key="1">
    <source>
        <dbReference type="ARBA" id="ARBA00001974"/>
    </source>
</evidence>
<dbReference type="PANTHER" id="PTHR47178:SF1">
    <property type="entry name" value="FAD-BINDING DOMAIN-CONTAINING PROTEIN-RELATED"/>
    <property type="match status" value="1"/>
</dbReference>
<keyword evidence="8" id="KW-1185">Reference proteome</keyword>
<protein>
    <submittedName>
        <fullName evidence="7">Uncharacterized protein</fullName>
    </submittedName>
</protein>
<dbReference type="SUPFAM" id="SSF51905">
    <property type="entry name" value="FAD/NAD(P)-binding domain"/>
    <property type="match status" value="1"/>
</dbReference>
<organism evidence="7 8">
    <name type="scientific">Neonectria punicea</name>
    <dbReference type="NCBI Taxonomy" id="979145"/>
    <lineage>
        <taxon>Eukaryota</taxon>
        <taxon>Fungi</taxon>
        <taxon>Dikarya</taxon>
        <taxon>Ascomycota</taxon>
        <taxon>Pezizomycotina</taxon>
        <taxon>Sordariomycetes</taxon>
        <taxon>Hypocreomycetidae</taxon>
        <taxon>Hypocreales</taxon>
        <taxon>Nectriaceae</taxon>
        <taxon>Neonectria</taxon>
    </lineage>
</organism>
<evidence type="ECO:0000256" key="5">
    <source>
        <dbReference type="ARBA" id="ARBA00023033"/>
    </source>
</evidence>